<comment type="caution">
    <text evidence="2">The sequence shown here is derived from an EMBL/GenBank/DDBJ whole genome shotgun (WGS) entry which is preliminary data.</text>
</comment>
<dbReference type="InterPro" id="IPR007820">
    <property type="entry name" value="AbrB_fam"/>
</dbReference>
<reference evidence="3" key="1">
    <citation type="journal article" date="2019" name="Int. J. Syst. Evol. Microbiol.">
        <title>The Global Catalogue of Microorganisms (GCM) 10K type strain sequencing project: providing services to taxonomists for standard genome sequencing and annotation.</title>
        <authorList>
            <consortium name="The Broad Institute Genomics Platform"/>
            <consortium name="The Broad Institute Genome Sequencing Center for Infectious Disease"/>
            <person name="Wu L."/>
            <person name="Ma J."/>
        </authorList>
    </citation>
    <scope>NUCLEOTIDE SEQUENCE [LARGE SCALE GENOMIC DNA]</scope>
    <source>
        <strain evidence="3">CCUG 63563</strain>
    </source>
</reference>
<accession>A0ABW3GZA7</accession>
<feature type="transmembrane region" description="Helical" evidence="1">
    <location>
        <begin position="49"/>
        <end position="66"/>
    </location>
</feature>
<dbReference type="EMBL" id="JBHTJF010000034">
    <property type="protein sequence ID" value="MFD0944202.1"/>
    <property type="molecule type" value="Genomic_DNA"/>
</dbReference>
<keyword evidence="1" id="KW-1133">Transmembrane helix</keyword>
<dbReference type="PIRSF" id="PIRSF038991">
    <property type="entry name" value="Protein_AbrB"/>
    <property type="match status" value="1"/>
</dbReference>
<feature type="transmembrane region" description="Helical" evidence="1">
    <location>
        <begin position="225"/>
        <end position="242"/>
    </location>
</feature>
<dbReference type="Proteomes" id="UP001596976">
    <property type="component" value="Unassembled WGS sequence"/>
</dbReference>
<feature type="transmembrane region" description="Helical" evidence="1">
    <location>
        <begin position="135"/>
        <end position="157"/>
    </location>
</feature>
<dbReference type="Pfam" id="PF05145">
    <property type="entry name" value="AbrB"/>
    <property type="match status" value="1"/>
</dbReference>
<feature type="transmembrane region" description="Helical" evidence="1">
    <location>
        <begin position="201"/>
        <end position="219"/>
    </location>
</feature>
<keyword evidence="1" id="KW-0472">Membrane</keyword>
<sequence>MRQILLLCIAYSNGLLFNYLNIPAGWIMGSLLIGILYGIVKGEVVFSPVIFKIGLAFVSATIGLRIDTNVIQELASVIVPFSLVIVIALFIGTLLSSYLIKRSTIDPLTSFFSCIPGGASEVIGLSKDYGADDRIVAAIHTLRITMFVIIIPFVIKLINPNLTNENLVVSSFEFNQVSFYLIVVLFVILLDRIYHLPGGTLLYGLVISFLLSNLFPSVMLPPNSFVGFGPVIIGLLVGVRFNREVLAQLFTVGHTIVFIMLAFIMTAFVNAYLFSLVTRLDYSTSLLGTVPAGAAEMAATAFSLDISATLIASMHVYRVVFLFIILPFFIKYSKGKWEKSGK</sequence>
<feature type="transmembrane region" description="Helical" evidence="1">
    <location>
        <begin position="78"/>
        <end position="100"/>
    </location>
</feature>
<name>A0ABW3GZA7_9BACL</name>
<evidence type="ECO:0000256" key="1">
    <source>
        <dbReference type="SAM" id="Phobius"/>
    </source>
</evidence>
<feature type="transmembrane region" description="Helical" evidence="1">
    <location>
        <begin position="177"/>
        <end position="194"/>
    </location>
</feature>
<evidence type="ECO:0000313" key="2">
    <source>
        <dbReference type="EMBL" id="MFD0944202.1"/>
    </source>
</evidence>
<feature type="transmembrane region" description="Helical" evidence="1">
    <location>
        <begin position="24"/>
        <end position="40"/>
    </location>
</feature>
<keyword evidence="3" id="KW-1185">Reference proteome</keyword>
<dbReference type="InterPro" id="IPR017516">
    <property type="entry name" value="AbrB_dup"/>
</dbReference>
<feature type="transmembrane region" description="Helical" evidence="1">
    <location>
        <begin position="306"/>
        <end position="330"/>
    </location>
</feature>
<dbReference type="PANTHER" id="PTHR38457">
    <property type="entry name" value="REGULATOR ABRB-RELATED"/>
    <property type="match status" value="1"/>
</dbReference>
<proteinExistence type="predicted"/>
<keyword evidence="1" id="KW-0812">Transmembrane</keyword>
<feature type="transmembrane region" description="Helical" evidence="1">
    <location>
        <begin position="249"/>
        <end position="273"/>
    </location>
</feature>
<dbReference type="NCBIfam" id="TIGR03082">
    <property type="entry name" value="Gneg_AbrB_dup"/>
    <property type="match status" value="2"/>
</dbReference>
<protein>
    <submittedName>
        <fullName evidence="2">AbrB family transcriptional regulator</fullName>
    </submittedName>
</protein>
<evidence type="ECO:0000313" key="3">
    <source>
        <dbReference type="Proteomes" id="UP001596976"/>
    </source>
</evidence>
<dbReference type="RefSeq" id="WP_381013205.1">
    <property type="nucleotide sequence ID" value="NZ_JBHTJF010000034.1"/>
</dbReference>
<dbReference type="PANTHER" id="PTHR38457:SF1">
    <property type="entry name" value="REGULATOR ABRB-RELATED"/>
    <property type="match status" value="1"/>
</dbReference>
<organism evidence="2 3">
    <name type="scientific">Savagea faecisuis</name>
    <dbReference type="NCBI Taxonomy" id="1274803"/>
    <lineage>
        <taxon>Bacteria</taxon>
        <taxon>Bacillati</taxon>
        <taxon>Bacillota</taxon>
        <taxon>Bacilli</taxon>
        <taxon>Bacillales</taxon>
        <taxon>Caryophanaceae</taxon>
        <taxon>Savagea</taxon>
    </lineage>
</organism>
<gene>
    <name evidence="2" type="ORF">ACFQ0V_10660</name>
</gene>